<sequence>MRNVCVIGGSRYFGRHLVESFRAAGDRVTVVNRGTTVPPRGVGHLVADRDDEAALRAALGGRTFDVVVDQVCYRPEQAAVARRVFAGRTGRYVMTSTIEVYDPATSDLLAAAGPGGAGEGSVDPAAWPVRRLPDGDEAAAYAEGKRQAEAVFAREPAFPYVSVRSAHVLGGGSRDFTGRLAHHVRRIAAGEPVVIHDDPRPTSFVGHREIAELLYWAAGAAFTGPVNACSHGELSVTGLGALIAEQVGREPVYRTAGGGPASPFSLDRYYAMDNGRAARLGFAFSAVADWLPRAVTEALEA</sequence>
<dbReference type="RefSeq" id="WP_377286709.1">
    <property type="nucleotide sequence ID" value="NZ_JBHSBM010000012.1"/>
</dbReference>
<evidence type="ECO:0000313" key="3">
    <source>
        <dbReference type="Proteomes" id="UP001595850"/>
    </source>
</evidence>
<organism evidence="2 3">
    <name type="scientific">Planomonospora corallina</name>
    <dbReference type="NCBI Taxonomy" id="1806052"/>
    <lineage>
        <taxon>Bacteria</taxon>
        <taxon>Bacillati</taxon>
        <taxon>Actinomycetota</taxon>
        <taxon>Actinomycetes</taxon>
        <taxon>Streptosporangiales</taxon>
        <taxon>Streptosporangiaceae</taxon>
        <taxon>Planomonospora</taxon>
    </lineage>
</organism>
<dbReference type="Gene3D" id="3.40.50.720">
    <property type="entry name" value="NAD(P)-binding Rossmann-like Domain"/>
    <property type="match status" value="1"/>
</dbReference>
<evidence type="ECO:0000259" key="1">
    <source>
        <dbReference type="Pfam" id="PF01370"/>
    </source>
</evidence>
<comment type="caution">
    <text evidence="2">The sequence shown here is derived from an EMBL/GenBank/DDBJ whole genome shotgun (WGS) entry which is preliminary data.</text>
</comment>
<dbReference type="SUPFAM" id="SSF51735">
    <property type="entry name" value="NAD(P)-binding Rossmann-fold domains"/>
    <property type="match status" value="1"/>
</dbReference>
<reference evidence="3" key="1">
    <citation type="journal article" date="2019" name="Int. J. Syst. Evol. Microbiol.">
        <title>The Global Catalogue of Microorganisms (GCM) 10K type strain sequencing project: providing services to taxonomists for standard genome sequencing and annotation.</title>
        <authorList>
            <consortium name="The Broad Institute Genomics Platform"/>
            <consortium name="The Broad Institute Genome Sequencing Center for Infectious Disease"/>
            <person name="Wu L."/>
            <person name="Ma J."/>
        </authorList>
    </citation>
    <scope>NUCLEOTIDE SEQUENCE [LARGE SCALE GENOMIC DNA]</scope>
    <source>
        <strain evidence="3">TBRC 4489</strain>
    </source>
</reference>
<evidence type="ECO:0000313" key="2">
    <source>
        <dbReference type="EMBL" id="MFC4058417.1"/>
    </source>
</evidence>
<feature type="domain" description="NAD-dependent epimerase/dehydratase" evidence="1">
    <location>
        <begin position="4"/>
        <end position="217"/>
    </location>
</feature>
<name>A0ABV8I2K4_9ACTN</name>
<dbReference type="InterPro" id="IPR036291">
    <property type="entry name" value="NAD(P)-bd_dom_sf"/>
</dbReference>
<accession>A0ABV8I2K4</accession>
<dbReference type="EMBL" id="JBHSBM010000012">
    <property type="protein sequence ID" value="MFC4058417.1"/>
    <property type="molecule type" value="Genomic_DNA"/>
</dbReference>
<dbReference type="Proteomes" id="UP001595850">
    <property type="component" value="Unassembled WGS sequence"/>
</dbReference>
<dbReference type="InterPro" id="IPR001509">
    <property type="entry name" value="Epimerase_deHydtase"/>
</dbReference>
<proteinExistence type="predicted"/>
<dbReference type="Pfam" id="PF01370">
    <property type="entry name" value="Epimerase"/>
    <property type="match status" value="1"/>
</dbReference>
<gene>
    <name evidence="2" type="ORF">ACFOWE_08930</name>
</gene>
<keyword evidence="3" id="KW-1185">Reference proteome</keyword>
<protein>
    <submittedName>
        <fullName evidence="2">NAD-dependent epimerase/dehydratase family protein</fullName>
    </submittedName>
</protein>